<feature type="non-terminal residue" evidence="1">
    <location>
        <position position="1"/>
    </location>
</feature>
<gene>
    <name evidence="1" type="ORF">g.1817</name>
</gene>
<dbReference type="AlphaFoldDB" id="A0A1B6HJT7"/>
<organism evidence="1">
    <name type="scientific">Homalodisca liturata</name>
    <dbReference type="NCBI Taxonomy" id="320908"/>
    <lineage>
        <taxon>Eukaryota</taxon>
        <taxon>Metazoa</taxon>
        <taxon>Ecdysozoa</taxon>
        <taxon>Arthropoda</taxon>
        <taxon>Hexapoda</taxon>
        <taxon>Insecta</taxon>
        <taxon>Pterygota</taxon>
        <taxon>Neoptera</taxon>
        <taxon>Paraneoptera</taxon>
        <taxon>Hemiptera</taxon>
        <taxon>Auchenorrhyncha</taxon>
        <taxon>Membracoidea</taxon>
        <taxon>Cicadellidae</taxon>
        <taxon>Cicadellinae</taxon>
        <taxon>Proconiini</taxon>
        <taxon>Homalodisca</taxon>
    </lineage>
</organism>
<reference evidence="1" key="1">
    <citation type="submission" date="2015-11" db="EMBL/GenBank/DDBJ databases">
        <title>De novo transcriptome assembly of four potential Pierce s Disease insect vectors from Arizona vineyards.</title>
        <authorList>
            <person name="Tassone E.E."/>
        </authorList>
    </citation>
    <scope>NUCLEOTIDE SEQUENCE</scope>
</reference>
<sequence length="155" mass="17869">FATVKKLGVDTVNLDWKSEVEQHIRKTSTWHFGIQSCRRVYFTKESNGNNETVLVQGECTYRLKANPEQAARSIVKRGRSLNNIRPVTIVKGNSVGKEEKKADVNTLLLKHYGNEWRQNESLEFFRHVLDDPEVEVIGDDEEGCQRAEEMPCYQI</sequence>
<accession>A0A1B6HJT7</accession>
<proteinExistence type="predicted"/>
<protein>
    <submittedName>
        <fullName evidence="1">Uncharacterized protein</fullName>
    </submittedName>
</protein>
<evidence type="ECO:0000313" key="1">
    <source>
        <dbReference type="EMBL" id="JAS74943.1"/>
    </source>
</evidence>
<dbReference type="EMBL" id="GECU01032763">
    <property type="protein sequence ID" value="JAS74943.1"/>
    <property type="molecule type" value="Transcribed_RNA"/>
</dbReference>
<name>A0A1B6HJT7_9HEMI</name>